<protein>
    <recommendedName>
        <fullName evidence="4">Histidine utilization repressor</fullName>
    </recommendedName>
</protein>
<keyword evidence="1" id="KW-0805">Transcription regulation</keyword>
<dbReference type="NCBIfam" id="TIGR02018">
    <property type="entry name" value="his_ut_repres"/>
    <property type="match status" value="1"/>
</dbReference>
<dbReference type="InterPro" id="IPR000524">
    <property type="entry name" value="Tscrpt_reg_HTH_GntR"/>
</dbReference>
<dbReference type="InterPro" id="IPR010248">
    <property type="entry name" value="His_ut_repres"/>
</dbReference>
<feature type="domain" description="HTH gntR-type" evidence="5">
    <location>
        <begin position="11"/>
        <end position="79"/>
    </location>
</feature>
<dbReference type="InterPro" id="IPR028978">
    <property type="entry name" value="Chorismate_lyase_/UTRA_dom_sf"/>
</dbReference>
<name>A0ABS3JB95_9HYPH</name>
<evidence type="ECO:0000256" key="3">
    <source>
        <dbReference type="ARBA" id="ARBA00023163"/>
    </source>
</evidence>
<dbReference type="InterPro" id="IPR036390">
    <property type="entry name" value="WH_DNA-bd_sf"/>
</dbReference>
<organism evidence="6 7">
    <name type="scientific">Jiella sonneratiae</name>
    <dbReference type="NCBI Taxonomy" id="2816856"/>
    <lineage>
        <taxon>Bacteria</taxon>
        <taxon>Pseudomonadati</taxon>
        <taxon>Pseudomonadota</taxon>
        <taxon>Alphaproteobacteria</taxon>
        <taxon>Hyphomicrobiales</taxon>
        <taxon>Aurantimonadaceae</taxon>
        <taxon>Jiella</taxon>
    </lineage>
</organism>
<sequence>MPSEASGDRKRSLHETIRSDIEGSIVSGAWQPGSQIPFEQDLAARYGCSRMTVNKVLTELSRAGLIERRRKAGSFVRRPSSQSAVLKIVDVRREVEALGLPYHFEILRRAVRPAIKADQPLLAVSAGTPVLDITCRHFAARRPFCLEDRLINLSAVPEVADEGFATLSPGAFLVSRIPWSTAEHRIRASAADAAAAEVLLVAPGSPCLVVERRTFDQDRPITHVRLVYPGDGHEMVARFAPTGG</sequence>
<evidence type="ECO:0000313" key="7">
    <source>
        <dbReference type="Proteomes" id="UP000664288"/>
    </source>
</evidence>
<dbReference type="InterPro" id="IPR036388">
    <property type="entry name" value="WH-like_DNA-bd_sf"/>
</dbReference>
<keyword evidence="2" id="KW-0238">DNA-binding</keyword>
<dbReference type="SMART" id="SM00866">
    <property type="entry name" value="UTRA"/>
    <property type="match status" value="1"/>
</dbReference>
<dbReference type="Proteomes" id="UP000664288">
    <property type="component" value="Unassembled WGS sequence"/>
</dbReference>
<dbReference type="PRINTS" id="PR00035">
    <property type="entry name" value="HTHGNTR"/>
</dbReference>
<dbReference type="Gene3D" id="3.40.1410.10">
    <property type="entry name" value="Chorismate lyase-like"/>
    <property type="match status" value="1"/>
</dbReference>
<proteinExistence type="predicted"/>
<dbReference type="InterPro" id="IPR050679">
    <property type="entry name" value="Bact_HTH_transcr_reg"/>
</dbReference>
<dbReference type="SUPFAM" id="SSF46785">
    <property type="entry name" value="Winged helix' DNA-binding domain"/>
    <property type="match status" value="1"/>
</dbReference>
<gene>
    <name evidence="6" type="primary">hutC</name>
    <name evidence="6" type="ORF">J1C47_19625</name>
</gene>
<dbReference type="PANTHER" id="PTHR44846:SF16">
    <property type="entry name" value="TRANSCRIPTIONAL REGULATOR PHNF-RELATED"/>
    <property type="match status" value="1"/>
</dbReference>
<dbReference type="Pfam" id="PF00392">
    <property type="entry name" value="GntR"/>
    <property type="match status" value="1"/>
</dbReference>
<evidence type="ECO:0000259" key="5">
    <source>
        <dbReference type="PROSITE" id="PS50949"/>
    </source>
</evidence>
<accession>A0ABS3JB95</accession>
<keyword evidence="3" id="KW-0804">Transcription</keyword>
<evidence type="ECO:0000256" key="4">
    <source>
        <dbReference type="NCBIfam" id="TIGR02018"/>
    </source>
</evidence>
<dbReference type="PROSITE" id="PS50949">
    <property type="entry name" value="HTH_GNTR"/>
    <property type="match status" value="1"/>
</dbReference>
<comment type="caution">
    <text evidence="6">The sequence shown here is derived from an EMBL/GenBank/DDBJ whole genome shotgun (WGS) entry which is preliminary data.</text>
</comment>
<dbReference type="InterPro" id="IPR011663">
    <property type="entry name" value="UTRA"/>
</dbReference>
<reference evidence="6 7" key="1">
    <citation type="submission" date="2021-03" db="EMBL/GenBank/DDBJ databases">
        <title>Whole genome sequence of Jiella sp. MQZ13P-4.</title>
        <authorList>
            <person name="Tuo L."/>
        </authorList>
    </citation>
    <scope>NUCLEOTIDE SEQUENCE [LARGE SCALE GENOMIC DNA]</scope>
    <source>
        <strain evidence="6 7">MQZ13P-4</strain>
    </source>
</reference>
<dbReference type="CDD" id="cd07377">
    <property type="entry name" value="WHTH_GntR"/>
    <property type="match status" value="1"/>
</dbReference>
<keyword evidence="7" id="KW-1185">Reference proteome</keyword>
<evidence type="ECO:0000256" key="1">
    <source>
        <dbReference type="ARBA" id="ARBA00023015"/>
    </source>
</evidence>
<dbReference type="SUPFAM" id="SSF64288">
    <property type="entry name" value="Chorismate lyase-like"/>
    <property type="match status" value="1"/>
</dbReference>
<evidence type="ECO:0000256" key="2">
    <source>
        <dbReference type="ARBA" id="ARBA00023125"/>
    </source>
</evidence>
<evidence type="ECO:0000313" key="6">
    <source>
        <dbReference type="EMBL" id="MBO0905861.1"/>
    </source>
</evidence>
<dbReference type="PANTHER" id="PTHR44846">
    <property type="entry name" value="MANNOSYL-D-GLYCERATE TRANSPORT/METABOLISM SYSTEM REPRESSOR MNGR-RELATED"/>
    <property type="match status" value="1"/>
</dbReference>
<dbReference type="SMART" id="SM00345">
    <property type="entry name" value="HTH_GNTR"/>
    <property type="match status" value="1"/>
</dbReference>
<dbReference type="EMBL" id="JAFMPY010000027">
    <property type="protein sequence ID" value="MBO0905861.1"/>
    <property type="molecule type" value="Genomic_DNA"/>
</dbReference>
<dbReference type="Gene3D" id="1.10.10.10">
    <property type="entry name" value="Winged helix-like DNA-binding domain superfamily/Winged helix DNA-binding domain"/>
    <property type="match status" value="1"/>
</dbReference>
<dbReference type="Pfam" id="PF07702">
    <property type="entry name" value="UTRA"/>
    <property type="match status" value="1"/>
</dbReference>